<dbReference type="CDD" id="cd12148">
    <property type="entry name" value="fungal_TF_MHR"/>
    <property type="match status" value="1"/>
</dbReference>
<feature type="compositionally biased region" description="Basic and acidic residues" evidence="7">
    <location>
        <begin position="142"/>
        <end position="165"/>
    </location>
</feature>
<dbReference type="Gene3D" id="4.10.240.10">
    <property type="entry name" value="Zn(2)-C6 fungal-type DNA-binding domain"/>
    <property type="match status" value="1"/>
</dbReference>
<sequence>MRVLCDAIGSGTIDEQSLPPPPPPTFSASQPGLICRRFGPVHRCRICDRVYERADHHLKSHENARQFKCAHCSKTFNRADLLSRHRTKHFGSTANFNRNKRADRAAIACISCISAKVKCQDDKPCTRCTKKGISCAVPSVDSHGKPGKADAHNHQDSRDGNDRIMNDGNGATIEGIVHNPTHSISPGAYVAQNTTATFADETFNPFSISINGDFDQYIPIIPGGFSQDLDFNFWDLDISSIELAQVHTPTSAVEDVQNWRERNDEWRVRRDTSKRQAAFERSPWLYRPTSPAHADIVPCSMDSNTRDRILSLLISKCRDANQVRSFPSLDLMNNLIRIFLAQEILRTHCLIHVGTFNSSKCLPQLLLAIIALGASYISVPSIWKMGLALQEVVRHTVAELWEQNNINIRNLQTLQAFMMCLDIGLWSGFQRQMEIAESFAQPIVVMIRRSGAMGRQRYAGVLPPNEDDSPSILELKWKKWVEAESFKRLIIRLFTHDIGASIGMQKPPLMSLTEFKFPLPASRDLWMAKSAKEWRELCHSAPIASSNMLTFADVMKNFDNLESASEPIDRHLCVETILHGFWGQIWSYHESKRFYPEGKAAHRLCLMTAQKEMYRDLLDFSARIPNLTRASPMTTLTSELLMMLLHADPDQLQTFAGKYGEDEAKQAASGFREWIQSSDSRVAIWHAGQVFQAAKKFPTARLQGFSAVAVYYASLTLWIYGLMSLSTSPTEFSPISNIPLNGLETPQSRRFLGIGEGRPGLSIMIEDEEAENIFVPLEASDRVLSTARDIYRANFPVEDAPLPPLVNNLGNLLRDLSSLPGSRISRVTSEERAEPS</sequence>
<evidence type="ECO:0000256" key="4">
    <source>
        <dbReference type="ARBA" id="ARBA00023163"/>
    </source>
</evidence>
<gene>
    <name evidence="10" type="ORF">OIDMADRAFT_150272</name>
</gene>
<name>A0A0C3HLZ5_OIDMZ</name>
<dbReference type="CDD" id="cd00067">
    <property type="entry name" value="GAL4"/>
    <property type="match status" value="1"/>
</dbReference>
<proteinExistence type="predicted"/>
<dbReference type="SUPFAM" id="SSF57701">
    <property type="entry name" value="Zn2/Cys6 DNA-binding domain"/>
    <property type="match status" value="1"/>
</dbReference>
<keyword evidence="5" id="KW-0539">Nucleus</keyword>
<dbReference type="GO" id="GO:0006351">
    <property type="term" value="P:DNA-templated transcription"/>
    <property type="evidence" value="ECO:0007669"/>
    <property type="project" value="InterPro"/>
</dbReference>
<evidence type="ECO:0000313" key="10">
    <source>
        <dbReference type="EMBL" id="KIN09141.1"/>
    </source>
</evidence>
<organism evidence="10 11">
    <name type="scientific">Oidiodendron maius (strain Zn)</name>
    <dbReference type="NCBI Taxonomy" id="913774"/>
    <lineage>
        <taxon>Eukaryota</taxon>
        <taxon>Fungi</taxon>
        <taxon>Dikarya</taxon>
        <taxon>Ascomycota</taxon>
        <taxon>Pezizomycotina</taxon>
        <taxon>Leotiomycetes</taxon>
        <taxon>Leotiomycetes incertae sedis</taxon>
        <taxon>Myxotrichaceae</taxon>
        <taxon>Oidiodendron</taxon>
    </lineage>
</organism>
<accession>A0A0C3HLZ5</accession>
<dbReference type="GO" id="GO:0003677">
    <property type="term" value="F:DNA binding"/>
    <property type="evidence" value="ECO:0007669"/>
    <property type="project" value="InterPro"/>
</dbReference>
<dbReference type="EMBL" id="KN832870">
    <property type="protein sequence ID" value="KIN09141.1"/>
    <property type="molecule type" value="Genomic_DNA"/>
</dbReference>
<dbReference type="PROSITE" id="PS50048">
    <property type="entry name" value="ZN2_CY6_FUNGAL_2"/>
    <property type="match status" value="1"/>
</dbReference>
<dbReference type="OrthoDB" id="40579at2759"/>
<dbReference type="SMART" id="SM00355">
    <property type="entry name" value="ZnF_C2H2"/>
    <property type="match status" value="2"/>
</dbReference>
<dbReference type="InterPro" id="IPR007219">
    <property type="entry name" value="XnlR_reg_dom"/>
</dbReference>
<dbReference type="InterPro" id="IPR036864">
    <property type="entry name" value="Zn2-C6_fun-type_DNA-bd_sf"/>
</dbReference>
<evidence type="ECO:0000256" key="1">
    <source>
        <dbReference type="ARBA" id="ARBA00022723"/>
    </source>
</evidence>
<dbReference type="PANTHER" id="PTHR47660:SF2">
    <property type="entry name" value="TRANSCRIPTION FACTOR WITH C2H2 AND ZN(2)-CYS(6) DNA BINDING DOMAIN (EUROFUNG)"/>
    <property type="match status" value="1"/>
</dbReference>
<evidence type="ECO:0000256" key="5">
    <source>
        <dbReference type="ARBA" id="ARBA00023242"/>
    </source>
</evidence>
<dbReference type="InterPro" id="IPR001138">
    <property type="entry name" value="Zn2Cys6_DnaBD"/>
</dbReference>
<protein>
    <recommendedName>
        <fullName evidence="12">C2H2-type domain-containing protein</fullName>
    </recommendedName>
</protein>
<evidence type="ECO:0000256" key="7">
    <source>
        <dbReference type="SAM" id="MobiDB-lite"/>
    </source>
</evidence>
<dbReference type="PROSITE" id="PS00028">
    <property type="entry name" value="ZINC_FINGER_C2H2_1"/>
    <property type="match status" value="1"/>
</dbReference>
<evidence type="ECO:0000259" key="8">
    <source>
        <dbReference type="PROSITE" id="PS50048"/>
    </source>
</evidence>
<reference evidence="11" key="2">
    <citation type="submission" date="2015-01" db="EMBL/GenBank/DDBJ databases">
        <title>Evolutionary Origins and Diversification of the Mycorrhizal Mutualists.</title>
        <authorList>
            <consortium name="DOE Joint Genome Institute"/>
            <consortium name="Mycorrhizal Genomics Consortium"/>
            <person name="Kohler A."/>
            <person name="Kuo A."/>
            <person name="Nagy L.G."/>
            <person name="Floudas D."/>
            <person name="Copeland A."/>
            <person name="Barry K.W."/>
            <person name="Cichocki N."/>
            <person name="Veneault-Fourrey C."/>
            <person name="LaButti K."/>
            <person name="Lindquist E.A."/>
            <person name="Lipzen A."/>
            <person name="Lundell T."/>
            <person name="Morin E."/>
            <person name="Murat C."/>
            <person name="Riley R."/>
            <person name="Ohm R."/>
            <person name="Sun H."/>
            <person name="Tunlid A."/>
            <person name="Henrissat B."/>
            <person name="Grigoriev I.V."/>
            <person name="Hibbett D.S."/>
            <person name="Martin F."/>
        </authorList>
    </citation>
    <scope>NUCLEOTIDE SEQUENCE [LARGE SCALE GENOMIC DNA]</scope>
    <source>
        <strain evidence="11">Zn</strain>
    </source>
</reference>
<dbReference type="PANTHER" id="PTHR47660">
    <property type="entry name" value="TRANSCRIPTION FACTOR WITH C2H2 AND ZN(2)-CYS(6) DNA BINDING DOMAIN (EUROFUNG)-RELATED-RELATED"/>
    <property type="match status" value="1"/>
</dbReference>
<dbReference type="InParanoid" id="A0A0C3HLZ5"/>
<keyword evidence="6" id="KW-0863">Zinc-finger</keyword>
<evidence type="ECO:0000256" key="3">
    <source>
        <dbReference type="ARBA" id="ARBA00023015"/>
    </source>
</evidence>
<feature type="domain" description="Zn(2)-C6 fungal-type" evidence="8">
    <location>
        <begin position="108"/>
        <end position="137"/>
    </location>
</feature>
<dbReference type="SUPFAM" id="SSF57667">
    <property type="entry name" value="beta-beta-alpha zinc fingers"/>
    <property type="match status" value="1"/>
</dbReference>
<keyword evidence="1" id="KW-0479">Metal-binding</keyword>
<dbReference type="InterPro" id="IPR013087">
    <property type="entry name" value="Znf_C2H2_type"/>
</dbReference>
<evidence type="ECO:0000313" key="11">
    <source>
        <dbReference type="Proteomes" id="UP000054321"/>
    </source>
</evidence>
<keyword evidence="11" id="KW-1185">Reference proteome</keyword>
<dbReference type="AlphaFoldDB" id="A0A0C3HLZ5"/>
<feature type="domain" description="C2H2-type" evidence="9">
    <location>
        <begin position="67"/>
        <end position="94"/>
    </location>
</feature>
<dbReference type="GO" id="GO:0008270">
    <property type="term" value="F:zinc ion binding"/>
    <property type="evidence" value="ECO:0007669"/>
    <property type="project" value="UniProtKB-KW"/>
</dbReference>
<dbReference type="GO" id="GO:0000981">
    <property type="term" value="F:DNA-binding transcription factor activity, RNA polymerase II-specific"/>
    <property type="evidence" value="ECO:0007669"/>
    <property type="project" value="InterPro"/>
</dbReference>
<feature type="region of interest" description="Disordered" evidence="7">
    <location>
        <begin position="140"/>
        <end position="167"/>
    </location>
</feature>
<dbReference type="HOGENOM" id="CLU_003487_0_1_1"/>
<evidence type="ECO:0000256" key="2">
    <source>
        <dbReference type="ARBA" id="ARBA00022833"/>
    </source>
</evidence>
<dbReference type="InterPro" id="IPR036236">
    <property type="entry name" value="Znf_C2H2_sf"/>
</dbReference>
<dbReference type="Gene3D" id="3.30.160.60">
    <property type="entry name" value="Classic Zinc Finger"/>
    <property type="match status" value="1"/>
</dbReference>
<keyword evidence="2" id="KW-0862">Zinc</keyword>
<keyword evidence="4" id="KW-0804">Transcription</keyword>
<evidence type="ECO:0000259" key="9">
    <source>
        <dbReference type="PROSITE" id="PS50157"/>
    </source>
</evidence>
<dbReference type="PROSITE" id="PS50157">
    <property type="entry name" value="ZINC_FINGER_C2H2_2"/>
    <property type="match status" value="1"/>
</dbReference>
<evidence type="ECO:0000256" key="6">
    <source>
        <dbReference type="PROSITE-ProRule" id="PRU00042"/>
    </source>
</evidence>
<dbReference type="Pfam" id="PF04082">
    <property type="entry name" value="Fungal_trans"/>
    <property type="match status" value="1"/>
</dbReference>
<reference evidence="10 11" key="1">
    <citation type="submission" date="2014-04" db="EMBL/GenBank/DDBJ databases">
        <authorList>
            <consortium name="DOE Joint Genome Institute"/>
            <person name="Kuo A."/>
            <person name="Martino E."/>
            <person name="Perotto S."/>
            <person name="Kohler A."/>
            <person name="Nagy L.G."/>
            <person name="Floudas D."/>
            <person name="Copeland A."/>
            <person name="Barry K.W."/>
            <person name="Cichocki N."/>
            <person name="Veneault-Fourrey C."/>
            <person name="LaButti K."/>
            <person name="Lindquist E.A."/>
            <person name="Lipzen A."/>
            <person name="Lundell T."/>
            <person name="Morin E."/>
            <person name="Murat C."/>
            <person name="Sun H."/>
            <person name="Tunlid A."/>
            <person name="Henrissat B."/>
            <person name="Grigoriev I.V."/>
            <person name="Hibbett D.S."/>
            <person name="Martin F."/>
            <person name="Nordberg H.P."/>
            <person name="Cantor M.N."/>
            <person name="Hua S.X."/>
        </authorList>
    </citation>
    <scope>NUCLEOTIDE SEQUENCE [LARGE SCALE GENOMIC DNA]</scope>
    <source>
        <strain evidence="10 11">Zn</strain>
    </source>
</reference>
<dbReference type="Proteomes" id="UP000054321">
    <property type="component" value="Unassembled WGS sequence"/>
</dbReference>
<evidence type="ECO:0008006" key="12">
    <source>
        <dbReference type="Google" id="ProtNLM"/>
    </source>
</evidence>
<dbReference type="STRING" id="913774.A0A0C3HLZ5"/>
<keyword evidence="3" id="KW-0805">Transcription regulation</keyword>
<dbReference type="Pfam" id="PF00172">
    <property type="entry name" value="Zn_clus"/>
    <property type="match status" value="1"/>
</dbReference>